<comment type="caution">
    <text evidence="3">The sequence shown here is derived from an EMBL/GenBank/DDBJ whole genome shotgun (WGS) entry which is preliminary data.</text>
</comment>
<evidence type="ECO:0000256" key="1">
    <source>
        <dbReference type="ARBA" id="ARBA00005612"/>
    </source>
</evidence>
<dbReference type="SUPFAM" id="SSF100950">
    <property type="entry name" value="NagB/RpiA/CoA transferase-like"/>
    <property type="match status" value="1"/>
</dbReference>
<dbReference type="InterPro" id="IPR037171">
    <property type="entry name" value="NagB/RpiA_transferase-like"/>
</dbReference>
<proteinExistence type="inferred from homology"/>
<dbReference type="EMBL" id="JENJ01000002">
    <property type="protein sequence ID" value="KGM98268.1"/>
    <property type="molecule type" value="Genomic_DNA"/>
</dbReference>
<dbReference type="InterPro" id="IPR004163">
    <property type="entry name" value="CoA_transf_BS"/>
</dbReference>
<evidence type="ECO:0000313" key="3">
    <source>
        <dbReference type="EMBL" id="KGM98268.1"/>
    </source>
</evidence>
<gene>
    <name evidence="3" type="ORF">Z968_00575</name>
</gene>
<dbReference type="SMART" id="SM00882">
    <property type="entry name" value="CoA_trans"/>
    <property type="match status" value="1"/>
</dbReference>
<dbReference type="PANTHER" id="PTHR13707">
    <property type="entry name" value="KETOACID-COENZYME A TRANSFERASE"/>
    <property type="match status" value="1"/>
</dbReference>
<comment type="similarity">
    <text evidence="1">Belongs to the 3-oxoacid CoA-transferase subunit A family.</text>
</comment>
<dbReference type="Gene3D" id="3.40.1080.10">
    <property type="entry name" value="Glutaconate Coenzyme A-transferase"/>
    <property type="match status" value="1"/>
</dbReference>
<dbReference type="Proteomes" id="UP000030012">
    <property type="component" value="Unassembled WGS sequence"/>
</dbReference>
<dbReference type="RefSeq" id="WP_003366645.1">
    <property type="nucleotide sequence ID" value="NZ_JENJ01000002.1"/>
</dbReference>
<organism evidence="3 4">
    <name type="scientific">Clostridium novyi A str. 4552</name>
    <dbReference type="NCBI Taxonomy" id="1444289"/>
    <lineage>
        <taxon>Bacteria</taxon>
        <taxon>Bacillati</taxon>
        <taxon>Bacillota</taxon>
        <taxon>Clostridia</taxon>
        <taxon>Eubacteriales</taxon>
        <taxon>Clostridiaceae</taxon>
        <taxon>Clostridium</taxon>
    </lineage>
</organism>
<evidence type="ECO:0000256" key="2">
    <source>
        <dbReference type="ARBA" id="ARBA00022679"/>
    </source>
</evidence>
<name>A0A0A0ICM4_CLONO</name>
<evidence type="ECO:0000313" key="4">
    <source>
        <dbReference type="Proteomes" id="UP000030012"/>
    </source>
</evidence>
<dbReference type="OrthoDB" id="9777193at2"/>
<dbReference type="Pfam" id="PF01144">
    <property type="entry name" value="CoA_trans"/>
    <property type="match status" value="1"/>
</dbReference>
<protein>
    <submittedName>
        <fullName evidence="3">Branched-chain amino acid dehydrogenase</fullName>
    </submittedName>
</protein>
<dbReference type="PANTHER" id="PTHR13707:SF60">
    <property type="entry name" value="ACETATE COA-TRANSFERASE SUBUNIT ALPHA"/>
    <property type="match status" value="1"/>
</dbReference>
<dbReference type="PROSITE" id="PS01273">
    <property type="entry name" value="COA_TRANSF_1"/>
    <property type="match status" value="1"/>
</dbReference>
<accession>A0A0A0ICM4</accession>
<keyword evidence="2" id="KW-0808">Transferase</keyword>
<dbReference type="NCBIfam" id="TIGR02429">
    <property type="entry name" value="pcaI_scoA_fam"/>
    <property type="match status" value="1"/>
</dbReference>
<reference evidence="3 4" key="1">
    <citation type="submission" date="2014-01" db="EMBL/GenBank/DDBJ databases">
        <title>Plasmidome dynamics in the species complex Clostridium novyi sensu lato converts strains of independent lineages into distinctly different pathogens.</title>
        <authorList>
            <person name="Skarin H."/>
            <person name="Segerman B."/>
        </authorList>
    </citation>
    <scope>NUCLEOTIDE SEQUENCE [LARGE SCALE GENOMIC DNA]</scope>
    <source>
        <strain evidence="3 4">4552</strain>
    </source>
</reference>
<dbReference type="AlphaFoldDB" id="A0A0A0ICM4"/>
<dbReference type="InterPro" id="IPR004165">
    <property type="entry name" value="CoA_trans_fam_I"/>
</dbReference>
<dbReference type="InterPro" id="IPR012792">
    <property type="entry name" value="3-oxoacid_CoA-transf_A"/>
</dbReference>
<dbReference type="GO" id="GO:0008410">
    <property type="term" value="F:CoA-transferase activity"/>
    <property type="evidence" value="ECO:0007669"/>
    <property type="project" value="InterPro"/>
</dbReference>
<sequence length="238" mass="25969">MAVITTTEEAVKNIKDGMRVAIGGFFGIGSPVETIDAVVKSGVKDLTLISVAGGSPGGGRDINKLVRNRQIKRFIGTHIGTDKDFMDQYNKGEVKVEFNPMGTWIERLRAGGAGLGGIITPTGLGTEVEEHAEKITVEGKEYLLYPPLKADIAIIKGYRADKYGNVEYRGISLNTNPVLATAADIVIAEVDEIVEPGEIEATAVGTQGIFVDYIVKSMPFKERTQDYEEYWKENNKLR</sequence>